<evidence type="ECO:0000313" key="14">
    <source>
        <dbReference type="RefSeq" id="XP_010419280.1"/>
    </source>
</evidence>
<dbReference type="PRINTS" id="PR00463">
    <property type="entry name" value="EP450I"/>
</dbReference>
<evidence type="ECO:0000256" key="2">
    <source>
        <dbReference type="ARBA" id="ARBA00004167"/>
    </source>
</evidence>
<keyword evidence="10 12" id="KW-0503">Monooxygenase</keyword>
<dbReference type="InterPro" id="IPR001128">
    <property type="entry name" value="Cyt_P450"/>
</dbReference>
<dbReference type="InterPro" id="IPR017972">
    <property type="entry name" value="Cyt_P450_CS"/>
</dbReference>
<dbReference type="GeneID" id="104704983"/>
<dbReference type="Proteomes" id="UP000694864">
    <property type="component" value="Chromosome 7"/>
</dbReference>
<evidence type="ECO:0000256" key="3">
    <source>
        <dbReference type="ARBA" id="ARBA00010617"/>
    </source>
</evidence>
<evidence type="ECO:0000256" key="9">
    <source>
        <dbReference type="ARBA" id="ARBA00023004"/>
    </source>
</evidence>
<keyword evidence="6 12" id="KW-0479">Metal-binding</keyword>
<evidence type="ECO:0000256" key="8">
    <source>
        <dbReference type="ARBA" id="ARBA00023002"/>
    </source>
</evidence>
<evidence type="ECO:0000256" key="4">
    <source>
        <dbReference type="ARBA" id="ARBA00022617"/>
    </source>
</evidence>
<reference evidence="13" key="1">
    <citation type="journal article" date="2014" name="Nat. Commun.">
        <title>The emerging biofuel crop Camelina sativa retains a highly undifferentiated hexaploid genome structure.</title>
        <authorList>
            <person name="Kagale S."/>
            <person name="Koh C."/>
            <person name="Nixon J."/>
            <person name="Bollina V."/>
            <person name="Clarke W.E."/>
            <person name="Tuteja R."/>
            <person name="Spillane C."/>
            <person name="Robinson S.J."/>
            <person name="Links M.G."/>
            <person name="Clarke C."/>
            <person name="Higgins E.E."/>
            <person name="Huebert T."/>
            <person name="Sharpe A.G."/>
            <person name="Parkin I.A."/>
        </authorList>
    </citation>
    <scope>NUCLEOTIDE SEQUENCE [LARGE SCALE GENOMIC DNA]</scope>
    <source>
        <strain evidence="13">cv. DH55</strain>
    </source>
</reference>
<evidence type="ECO:0000313" key="13">
    <source>
        <dbReference type="Proteomes" id="UP000694864"/>
    </source>
</evidence>
<keyword evidence="13" id="KW-1185">Reference proteome</keyword>
<proteinExistence type="inferred from homology"/>
<evidence type="ECO:0000256" key="5">
    <source>
        <dbReference type="ARBA" id="ARBA00022692"/>
    </source>
</evidence>
<dbReference type="Pfam" id="PF00067">
    <property type="entry name" value="p450"/>
    <property type="match status" value="1"/>
</dbReference>
<keyword evidence="9 12" id="KW-0408">Iron</keyword>
<accession>A0ABM0T157</accession>
<evidence type="ECO:0000256" key="11">
    <source>
        <dbReference type="ARBA" id="ARBA00023136"/>
    </source>
</evidence>
<name>A0ABM0T157_CAMSA</name>
<dbReference type="PANTHER" id="PTHR47947">
    <property type="entry name" value="CYTOCHROME P450 82C3-RELATED"/>
    <property type="match status" value="1"/>
</dbReference>
<dbReference type="Gene3D" id="1.10.630.10">
    <property type="entry name" value="Cytochrome P450"/>
    <property type="match status" value="1"/>
</dbReference>
<dbReference type="PROSITE" id="PS00086">
    <property type="entry name" value="CYTOCHROME_P450"/>
    <property type="match status" value="1"/>
</dbReference>
<dbReference type="CDD" id="cd20653">
    <property type="entry name" value="CYP81"/>
    <property type="match status" value="1"/>
</dbReference>
<evidence type="ECO:0000256" key="7">
    <source>
        <dbReference type="ARBA" id="ARBA00022989"/>
    </source>
</evidence>
<comment type="similarity">
    <text evidence="3 12">Belongs to the cytochrome P450 family.</text>
</comment>
<keyword evidence="4 12" id="KW-0349">Heme</keyword>
<evidence type="ECO:0000256" key="6">
    <source>
        <dbReference type="ARBA" id="ARBA00022723"/>
    </source>
</evidence>
<organism evidence="13 14">
    <name type="scientific">Camelina sativa</name>
    <name type="common">False flax</name>
    <name type="synonym">Myagrum sativum</name>
    <dbReference type="NCBI Taxonomy" id="90675"/>
    <lineage>
        <taxon>Eukaryota</taxon>
        <taxon>Viridiplantae</taxon>
        <taxon>Streptophyta</taxon>
        <taxon>Embryophyta</taxon>
        <taxon>Tracheophyta</taxon>
        <taxon>Spermatophyta</taxon>
        <taxon>Magnoliopsida</taxon>
        <taxon>eudicotyledons</taxon>
        <taxon>Gunneridae</taxon>
        <taxon>Pentapetalae</taxon>
        <taxon>rosids</taxon>
        <taxon>malvids</taxon>
        <taxon>Brassicales</taxon>
        <taxon>Brassicaceae</taxon>
        <taxon>Camelineae</taxon>
        <taxon>Camelina</taxon>
    </lineage>
</organism>
<protein>
    <submittedName>
        <fullName evidence="14">Cytochrome P450 81D11-like</fullName>
    </submittedName>
</protein>
<keyword evidence="5" id="KW-0812">Transmembrane</keyword>
<dbReference type="RefSeq" id="XP_010419280.1">
    <property type="nucleotide sequence ID" value="XM_010420978.1"/>
</dbReference>
<sequence>MEYILPILSFFFFLFILLLKRLIGKWPSKFNLPPSPAWSLPVIGHLHLLKPPLHRTLHSLSQSLGGAPIFRLRLGNRVAIVVSSLSVAEECFTTNDVVLADRPKFTFGRLVEYNCTTMATTSYGDHWRNLRRIGAIEIFSSHRLDSFLRIRKDEIQHLILCLSKNSQYEFAKVELRSLFGNFNINNILRMIAGKRFYGDGTEHDDDAKRMRLLLDEAVSSAGFGHASDYIPFLRWFTHYEKRVKKLAVRIDEFLQGLVDEKRAQKEKGNTMIDHLLSLQETQPDYYTDVTLKGLVVVMIFAGNVTLTRTLEWAMLNLLNHPEVLKKARIEIDTKIGLDRLIDESDTKNLPYLQCIVAEIFRLYPAAPLLAPHRATDDCVVGGYDFPRGTTLIVNACAIHRDPEIWEEPEKFKPERFEKEGEDKKLMPFGMGRRACPGSGLAQRVVSLALGSMIQCFEWERVGEEFVGISEATTMRPATPLQAMCRARPIVHKILNDFA</sequence>
<dbReference type="PRINTS" id="PR00385">
    <property type="entry name" value="P450"/>
</dbReference>
<reference evidence="14" key="2">
    <citation type="submission" date="2025-08" db="UniProtKB">
        <authorList>
            <consortium name="RefSeq"/>
        </authorList>
    </citation>
    <scope>IDENTIFICATION</scope>
    <source>
        <tissue evidence="14">Leaf</tissue>
    </source>
</reference>
<dbReference type="PANTHER" id="PTHR47947:SF62">
    <property type="entry name" value="CYTOCHROME P450, FAMILY 81, SUBFAMILY D, POLYPEPTIDE 5"/>
    <property type="match status" value="1"/>
</dbReference>
<keyword evidence="7" id="KW-1133">Transmembrane helix</keyword>
<evidence type="ECO:0000256" key="10">
    <source>
        <dbReference type="ARBA" id="ARBA00023033"/>
    </source>
</evidence>
<dbReference type="InterPro" id="IPR036396">
    <property type="entry name" value="Cyt_P450_sf"/>
</dbReference>
<dbReference type="InterPro" id="IPR002401">
    <property type="entry name" value="Cyt_P450_E_grp-I"/>
</dbReference>
<comment type="subcellular location">
    <subcellularLocation>
        <location evidence="2">Membrane</location>
        <topology evidence="2">Single-pass membrane protein</topology>
    </subcellularLocation>
</comment>
<gene>
    <name evidence="14" type="primary">LOC104704983</name>
</gene>
<comment type="cofactor">
    <cofactor evidence="1">
        <name>heme</name>
        <dbReference type="ChEBI" id="CHEBI:30413"/>
    </cofactor>
</comment>
<evidence type="ECO:0000256" key="12">
    <source>
        <dbReference type="RuleBase" id="RU000461"/>
    </source>
</evidence>
<keyword evidence="8 12" id="KW-0560">Oxidoreductase</keyword>
<dbReference type="SUPFAM" id="SSF48264">
    <property type="entry name" value="Cytochrome P450"/>
    <property type="match status" value="1"/>
</dbReference>
<evidence type="ECO:0000256" key="1">
    <source>
        <dbReference type="ARBA" id="ARBA00001971"/>
    </source>
</evidence>
<keyword evidence="11" id="KW-0472">Membrane</keyword>
<dbReference type="InterPro" id="IPR050651">
    <property type="entry name" value="Plant_Cytochrome_P450_Monoox"/>
</dbReference>